<proteinExistence type="predicted"/>
<reference evidence="1" key="1">
    <citation type="submission" date="2021-03" db="EMBL/GenBank/DDBJ databases">
        <title>Antimicrobial resistance genes in bacteria isolated from Japanese honey, and their potential for conferring macrolide and lincosamide resistance in the American foulbrood pathogen Paenibacillus larvae.</title>
        <authorList>
            <person name="Okamoto M."/>
            <person name="Kumagai M."/>
            <person name="Kanamori H."/>
            <person name="Takamatsu D."/>
        </authorList>
    </citation>
    <scope>NUCLEOTIDE SEQUENCE</scope>
    <source>
        <strain evidence="1">J40TS1</strain>
    </source>
</reference>
<evidence type="ECO:0000313" key="2">
    <source>
        <dbReference type="Proteomes" id="UP000683139"/>
    </source>
</evidence>
<accession>A0A919YN51</accession>
<dbReference type="Proteomes" id="UP000683139">
    <property type="component" value="Unassembled WGS sequence"/>
</dbReference>
<evidence type="ECO:0000313" key="1">
    <source>
        <dbReference type="EMBL" id="GIP16948.1"/>
    </source>
</evidence>
<gene>
    <name evidence="1" type="ORF">J40TS1_25900</name>
</gene>
<dbReference type="EMBL" id="BOSE01000004">
    <property type="protein sequence ID" value="GIP16948.1"/>
    <property type="molecule type" value="Genomic_DNA"/>
</dbReference>
<organism evidence="1 2">
    <name type="scientific">Paenibacillus montaniterrae</name>
    <dbReference type="NCBI Taxonomy" id="429341"/>
    <lineage>
        <taxon>Bacteria</taxon>
        <taxon>Bacillati</taxon>
        <taxon>Bacillota</taxon>
        <taxon>Bacilli</taxon>
        <taxon>Bacillales</taxon>
        <taxon>Paenibacillaceae</taxon>
        <taxon>Paenibacillus</taxon>
    </lineage>
</organism>
<protein>
    <submittedName>
        <fullName evidence="1">Uncharacterized protein</fullName>
    </submittedName>
</protein>
<keyword evidence="2" id="KW-1185">Reference proteome</keyword>
<name>A0A919YN51_9BACL</name>
<comment type="caution">
    <text evidence="1">The sequence shown here is derived from an EMBL/GenBank/DDBJ whole genome shotgun (WGS) entry which is preliminary data.</text>
</comment>
<dbReference type="RefSeq" id="WP_246563498.1">
    <property type="nucleotide sequence ID" value="NZ_BOSE01000004.1"/>
</dbReference>
<dbReference type="AlphaFoldDB" id="A0A919YN51"/>
<sequence>MRLGGVNISDQPSKKQNQSDNVYLFPSMLDQYQLQLTQFLEKEMYEEAKELLRFLLQCQGDERQYALEWGNLLSWLEQAFPNGDAADELDGNEELEQQFRRAALGDYGSISSEEASAKIISLLRDASSTDQHMLALERAEFIESDQLDEQLIEWLTTEELHPALQFKALQTLKKRGATGTVELDRLGERVILEIEATPLTLNEFPPSVNAILEKAISALESVDVTMPILVTELWMECLQCLYGTRSYGWMLDEDQYIEDCFAAGLHTTIQLIVYGRAIEDDIREIYGITDEYRFRYEQASRIIRDVALYLQELG</sequence>